<proteinExistence type="predicted"/>
<protein>
    <submittedName>
        <fullName evidence="2">Uncharacterized protein</fullName>
    </submittedName>
</protein>
<organism evidence="1 2">
    <name type="scientific">Romanomermis culicivorax</name>
    <name type="common">Nematode worm</name>
    <dbReference type="NCBI Taxonomy" id="13658"/>
    <lineage>
        <taxon>Eukaryota</taxon>
        <taxon>Metazoa</taxon>
        <taxon>Ecdysozoa</taxon>
        <taxon>Nematoda</taxon>
        <taxon>Enoplea</taxon>
        <taxon>Dorylaimia</taxon>
        <taxon>Mermithida</taxon>
        <taxon>Mermithoidea</taxon>
        <taxon>Mermithidae</taxon>
        <taxon>Romanomermis</taxon>
    </lineage>
</organism>
<dbReference type="WBParaSite" id="nRc.2.0.1.t34284-RA">
    <property type="protein sequence ID" value="nRc.2.0.1.t34284-RA"/>
    <property type="gene ID" value="nRc.2.0.1.g34284"/>
</dbReference>
<evidence type="ECO:0000313" key="2">
    <source>
        <dbReference type="WBParaSite" id="nRc.2.0.1.t34284-RA"/>
    </source>
</evidence>
<evidence type="ECO:0000313" key="1">
    <source>
        <dbReference type="Proteomes" id="UP000887565"/>
    </source>
</evidence>
<keyword evidence="1" id="KW-1185">Reference proteome</keyword>
<dbReference type="AlphaFoldDB" id="A0A915K7W6"/>
<reference evidence="2" key="1">
    <citation type="submission" date="2022-11" db="UniProtKB">
        <authorList>
            <consortium name="WormBaseParasite"/>
        </authorList>
    </citation>
    <scope>IDENTIFICATION</scope>
</reference>
<sequence length="47" mass="5160">MLATMQNFGSTLVKLKSSLTTARPALCSNWKPRTLQFLNLGVHPSIS</sequence>
<accession>A0A915K7W6</accession>
<name>A0A915K7W6_ROMCU</name>
<dbReference type="Proteomes" id="UP000887565">
    <property type="component" value="Unplaced"/>
</dbReference>